<proteinExistence type="predicted"/>
<dbReference type="AlphaFoldDB" id="M0IGN2"/>
<dbReference type="SUPFAM" id="SSF48239">
    <property type="entry name" value="Terpenoid cyclases/Protein prenyltransferases"/>
    <property type="match status" value="1"/>
</dbReference>
<protein>
    <recommendedName>
        <fullName evidence="3">Antibiotic ABC transporter permease</fullName>
    </recommendedName>
</protein>
<dbReference type="RefSeq" id="WP_008319431.1">
    <property type="nucleotide sequence ID" value="NZ_AOLN01000010.1"/>
</dbReference>
<reference evidence="1 2" key="1">
    <citation type="journal article" date="2014" name="PLoS Genet.">
        <title>Phylogenetically driven sequencing of extremely halophilic archaea reveals strategies for static and dynamic osmo-response.</title>
        <authorList>
            <person name="Becker E.A."/>
            <person name="Seitzer P.M."/>
            <person name="Tritt A."/>
            <person name="Larsen D."/>
            <person name="Krusor M."/>
            <person name="Yao A.I."/>
            <person name="Wu D."/>
            <person name="Madern D."/>
            <person name="Eisen J.A."/>
            <person name="Darling A.E."/>
            <person name="Facciotti M.T."/>
        </authorList>
    </citation>
    <scope>NUCLEOTIDE SEQUENCE [LARGE SCALE GENOMIC DNA]</scope>
    <source>
        <strain evidence="1 2">ATCC BAA-1512</strain>
    </source>
</reference>
<evidence type="ECO:0000313" key="1">
    <source>
        <dbReference type="EMBL" id="ELZ95926.1"/>
    </source>
</evidence>
<dbReference type="Gene3D" id="1.50.10.20">
    <property type="match status" value="1"/>
</dbReference>
<accession>M0IGN2</accession>
<gene>
    <name evidence="1" type="ORF">C440_06537</name>
</gene>
<dbReference type="Proteomes" id="UP000011550">
    <property type="component" value="Unassembled WGS sequence"/>
</dbReference>
<evidence type="ECO:0008006" key="3">
    <source>
        <dbReference type="Google" id="ProtNLM"/>
    </source>
</evidence>
<sequence length="454" mass="51280">MVQRSSLVSDRNVTTYEDRQALLSFGDRWLPDVLDATLAYARTRDYKGWDYGDGMSSKLLQALPFESRWVNLAIQELAKRPPINIRPLLLIEQRRNYKGTSLFALANLNAHQFAQETEREQSTDYLSEAKALADWLVQNRSVGYHGFCGGHKHEIQHLEKKGVPNDPDVVSTSFAVKALLAAAPHDPIYGPIARTASEFVVEDLDYREVDGGAKINYHMNHPDTYYTLNSGALGARLLVDIYEQYGDEDDLERATAILDFIASQQAPIGGWTYRVPASSSHLSMDNHHNGFIIDAFLRYRAVTGSSRYDETTERGLEFYRTVLFEPDGAPNWDESKAYPRDIHASATAIAVFTAAADLETASRILSWTLENLYAGDGRFYYRKHRFYTAKTTLMRWAQAWMAYAMSEYLNAVVRTTDGQLNVSDVETNDETEGENRIDQIGSVRPEKANSNGRV</sequence>
<dbReference type="EMBL" id="AOLN01000010">
    <property type="protein sequence ID" value="ELZ95926.1"/>
    <property type="molecule type" value="Genomic_DNA"/>
</dbReference>
<evidence type="ECO:0000313" key="2">
    <source>
        <dbReference type="Proteomes" id="UP000011550"/>
    </source>
</evidence>
<comment type="caution">
    <text evidence="1">The sequence shown here is derived from an EMBL/GenBank/DDBJ whole genome shotgun (WGS) entry which is preliminary data.</text>
</comment>
<name>M0IGN2_9EURY</name>
<dbReference type="STRING" id="662479.C440_06537"/>
<keyword evidence="2" id="KW-1185">Reference proteome</keyword>
<organism evidence="1 2">
    <name type="scientific">Haloferax mucosum ATCC BAA-1512</name>
    <dbReference type="NCBI Taxonomy" id="662479"/>
    <lineage>
        <taxon>Archaea</taxon>
        <taxon>Methanobacteriati</taxon>
        <taxon>Methanobacteriota</taxon>
        <taxon>Stenosarchaea group</taxon>
        <taxon>Halobacteria</taxon>
        <taxon>Halobacteriales</taxon>
        <taxon>Haloferacaceae</taxon>
        <taxon>Haloferax</taxon>
    </lineage>
</organism>
<dbReference type="PATRIC" id="fig|662479.7.peg.1321"/>
<dbReference type="InterPro" id="IPR008930">
    <property type="entry name" value="Terpenoid_cyclase/PrenylTrfase"/>
</dbReference>